<feature type="binding site" evidence="5">
    <location>
        <begin position="63"/>
        <end position="68"/>
    </location>
    <ligand>
        <name>FMN</name>
        <dbReference type="ChEBI" id="CHEBI:58210"/>
    </ligand>
</feature>
<gene>
    <name evidence="5 8" type="primary">pdxH</name>
    <name evidence="8" type="ORF">ACFOWD_07160</name>
</gene>
<feature type="binding site" evidence="5">
    <location>
        <position position="68"/>
    </location>
    <ligand>
        <name>substrate</name>
    </ligand>
</feature>
<dbReference type="EMBL" id="JBHSCY010000001">
    <property type="protein sequence ID" value="MFC4268681.1"/>
    <property type="molecule type" value="Genomic_DNA"/>
</dbReference>
<keyword evidence="5" id="KW-0664">Pyridoxine biosynthesis</keyword>
<dbReference type="GO" id="GO:0004733">
    <property type="term" value="F:pyridoxamine phosphate oxidase activity"/>
    <property type="evidence" value="ECO:0007669"/>
    <property type="project" value="UniProtKB-EC"/>
</dbReference>
<evidence type="ECO:0000313" key="8">
    <source>
        <dbReference type="EMBL" id="MFC4268681.1"/>
    </source>
</evidence>
<comment type="similarity">
    <text evidence="1 5">Belongs to the pyridoxamine 5'-phosphate oxidase family.</text>
</comment>
<comment type="catalytic activity">
    <reaction evidence="5">
        <text>pyridoxine 5'-phosphate + O2 = pyridoxal 5'-phosphate + H2O2</text>
        <dbReference type="Rhea" id="RHEA:15149"/>
        <dbReference type="ChEBI" id="CHEBI:15379"/>
        <dbReference type="ChEBI" id="CHEBI:16240"/>
        <dbReference type="ChEBI" id="CHEBI:58589"/>
        <dbReference type="ChEBI" id="CHEBI:597326"/>
        <dbReference type="EC" id="1.4.3.5"/>
    </reaction>
</comment>
<feature type="binding site" evidence="5">
    <location>
        <position position="133"/>
    </location>
    <ligand>
        <name>substrate</name>
    </ligand>
</feature>
<keyword evidence="2 5" id="KW-0285">Flavoprotein</keyword>
<keyword evidence="9" id="KW-1185">Reference proteome</keyword>
<dbReference type="InterPro" id="IPR011576">
    <property type="entry name" value="Pyridox_Oxase_N"/>
</dbReference>
<feature type="domain" description="Pyridoxamine 5'-phosphate oxidase N-terminal" evidence="6">
    <location>
        <begin position="42"/>
        <end position="153"/>
    </location>
</feature>
<dbReference type="InterPro" id="IPR019740">
    <property type="entry name" value="Pyridox_Oxase_CS"/>
</dbReference>
<name>A0ABV8R8H9_9FLAO</name>
<keyword evidence="3 5" id="KW-0288">FMN</keyword>
<proteinExistence type="inferred from homology"/>
<comment type="catalytic activity">
    <reaction evidence="5">
        <text>pyridoxamine 5'-phosphate + O2 + H2O = pyridoxal 5'-phosphate + H2O2 + NH4(+)</text>
        <dbReference type="Rhea" id="RHEA:15817"/>
        <dbReference type="ChEBI" id="CHEBI:15377"/>
        <dbReference type="ChEBI" id="CHEBI:15379"/>
        <dbReference type="ChEBI" id="CHEBI:16240"/>
        <dbReference type="ChEBI" id="CHEBI:28938"/>
        <dbReference type="ChEBI" id="CHEBI:58451"/>
        <dbReference type="ChEBI" id="CHEBI:597326"/>
        <dbReference type="EC" id="1.4.3.5"/>
    </reaction>
</comment>
<dbReference type="PROSITE" id="PS01064">
    <property type="entry name" value="PYRIDOX_OXIDASE"/>
    <property type="match status" value="1"/>
</dbReference>
<dbReference type="SUPFAM" id="SSF50475">
    <property type="entry name" value="FMN-binding split barrel"/>
    <property type="match status" value="1"/>
</dbReference>
<reference evidence="9" key="1">
    <citation type="journal article" date="2019" name="Int. J. Syst. Evol. Microbiol.">
        <title>The Global Catalogue of Microorganisms (GCM) 10K type strain sequencing project: providing services to taxonomists for standard genome sequencing and annotation.</title>
        <authorList>
            <consortium name="The Broad Institute Genomics Platform"/>
            <consortium name="The Broad Institute Genome Sequencing Center for Infectious Disease"/>
            <person name="Wu L."/>
            <person name="Ma J."/>
        </authorList>
    </citation>
    <scope>NUCLEOTIDE SEQUENCE [LARGE SCALE GENOMIC DNA]</scope>
    <source>
        <strain evidence="9">CECT 8655</strain>
    </source>
</reference>
<evidence type="ECO:0000256" key="3">
    <source>
        <dbReference type="ARBA" id="ARBA00022643"/>
    </source>
</evidence>
<evidence type="ECO:0000259" key="6">
    <source>
        <dbReference type="Pfam" id="PF01243"/>
    </source>
</evidence>
<dbReference type="EC" id="1.4.3.5" evidence="5"/>
<evidence type="ECO:0000256" key="2">
    <source>
        <dbReference type="ARBA" id="ARBA00022630"/>
    </source>
</evidence>
<comment type="subunit">
    <text evidence="5">Homodimer.</text>
</comment>
<keyword evidence="4 5" id="KW-0560">Oxidoreductase</keyword>
<comment type="function">
    <text evidence="5">Catalyzes the oxidation of either pyridoxine 5'-phosphate (PNP) or pyridoxamine 5'-phosphate (PMP) into pyridoxal 5'-phosphate (PLP).</text>
</comment>
<comment type="caution">
    <text evidence="8">The sequence shown here is derived from an EMBL/GenBank/DDBJ whole genome shotgun (WGS) entry which is preliminary data.</text>
</comment>
<comment type="pathway">
    <text evidence="5">Cofactor metabolism; pyridoxal 5'-phosphate salvage; pyridoxal 5'-phosphate from pyridoxamine 5'-phosphate: step 1/1.</text>
</comment>
<evidence type="ECO:0000259" key="7">
    <source>
        <dbReference type="Pfam" id="PF10590"/>
    </source>
</evidence>
<feature type="binding site" evidence="5">
    <location>
        <position position="187"/>
    </location>
    <ligand>
        <name>FMN</name>
        <dbReference type="ChEBI" id="CHEBI:58210"/>
    </ligand>
</feature>
<evidence type="ECO:0000256" key="1">
    <source>
        <dbReference type="ARBA" id="ARBA00007301"/>
    </source>
</evidence>
<feature type="binding site" evidence="5">
    <location>
        <position position="129"/>
    </location>
    <ligand>
        <name>substrate</name>
    </ligand>
</feature>
<feature type="binding site" evidence="5">
    <location>
        <position position="125"/>
    </location>
    <ligand>
        <name>substrate</name>
    </ligand>
</feature>
<feature type="binding site" evidence="5">
    <location>
        <position position="197"/>
    </location>
    <ligand>
        <name>FMN</name>
        <dbReference type="ChEBI" id="CHEBI:58210"/>
    </ligand>
</feature>
<dbReference type="InterPro" id="IPR019576">
    <property type="entry name" value="Pyridoxamine_oxidase_dimer_C"/>
</dbReference>
<dbReference type="InterPro" id="IPR000659">
    <property type="entry name" value="Pyridox_Oxase"/>
</dbReference>
<feature type="binding site" evidence="5">
    <location>
        <position position="85"/>
    </location>
    <ligand>
        <name>FMN</name>
        <dbReference type="ChEBI" id="CHEBI:58210"/>
    </ligand>
</feature>
<comment type="caution">
    <text evidence="5">Lacks conserved residue(s) required for the propagation of feature annotation.</text>
</comment>
<feature type="binding site" evidence="5">
    <location>
        <position position="107"/>
    </location>
    <ligand>
        <name>FMN</name>
        <dbReference type="ChEBI" id="CHEBI:58210"/>
    </ligand>
</feature>
<organism evidence="8 9">
    <name type="scientific">Polaribacter marinivivus</name>
    <dbReference type="NCBI Taxonomy" id="1524260"/>
    <lineage>
        <taxon>Bacteria</taxon>
        <taxon>Pseudomonadati</taxon>
        <taxon>Bacteroidota</taxon>
        <taxon>Flavobacteriia</taxon>
        <taxon>Flavobacteriales</taxon>
        <taxon>Flavobacteriaceae</taxon>
    </lineage>
</organism>
<dbReference type="PIRSF" id="PIRSF000190">
    <property type="entry name" value="Pyd_amn-ph_oxd"/>
    <property type="match status" value="1"/>
</dbReference>
<dbReference type="NCBIfam" id="NF004231">
    <property type="entry name" value="PRK05679.1"/>
    <property type="match status" value="1"/>
</dbReference>
<dbReference type="Gene3D" id="2.30.110.10">
    <property type="entry name" value="Electron Transport, Fmn-binding Protein, Chain A"/>
    <property type="match status" value="1"/>
</dbReference>
<dbReference type="Pfam" id="PF01243">
    <property type="entry name" value="PNPOx_N"/>
    <property type="match status" value="1"/>
</dbReference>
<dbReference type="Proteomes" id="UP001595826">
    <property type="component" value="Unassembled WGS sequence"/>
</dbReference>
<evidence type="ECO:0000313" key="9">
    <source>
        <dbReference type="Proteomes" id="UP001595826"/>
    </source>
</evidence>
<feature type="binding site" evidence="5">
    <location>
        <begin position="78"/>
        <end position="79"/>
    </location>
    <ligand>
        <name>FMN</name>
        <dbReference type="ChEBI" id="CHEBI:58210"/>
    </ligand>
</feature>
<dbReference type="PANTHER" id="PTHR10851:SF0">
    <property type="entry name" value="PYRIDOXINE-5'-PHOSPHATE OXIDASE"/>
    <property type="match status" value="1"/>
</dbReference>
<dbReference type="PANTHER" id="PTHR10851">
    <property type="entry name" value="PYRIDOXINE-5-PHOSPHATE OXIDASE"/>
    <property type="match status" value="1"/>
</dbReference>
<dbReference type="RefSeq" id="WP_377409280.1">
    <property type="nucleotide sequence ID" value="NZ_JBHSCY010000001.1"/>
</dbReference>
<evidence type="ECO:0000256" key="5">
    <source>
        <dbReference type="HAMAP-Rule" id="MF_01629"/>
    </source>
</evidence>
<comment type="pathway">
    <text evidence="5">Cofactor metabolism; pyridoxal 5'-phosphate salvage; pyridoxal 5'-phosphate from pyridoxine 5'-phosphate: step 1/1.</text>
</comment>
<feature type="domain" description="Pyridoxine 5'-phosphate oxidase dimerisation C-terminal" evidence="7">
    <location>
        <begin position="174"/>
        <end position="215"/>
    </location>
</feature>
<protein>
    <recommendedName>
        <fullName evidence="5">Pyridoxine/pyridoxamine 5'-phosphate oxidase</fullName>
        <ecNumber evidence="5">1.4.3.5</ecNumber>
    </recommendedName>
    <alternativeName>
        <fullName evidence="5">PNP/PMP oxidase</fullName>
        <shortName evidence="5">PNPOx</shortName>
    </alternativeName>
    <alternativeName>
        <fullName evidence="5">Pyridoxal 5'-phosphate synthase</fullName>
    </alternativeName>
</protein>
<accession>A0ABV8R8H9</accession>
<dbReference type="InterPro" id="IPR012349">
    <property type="entry name" value="Split_barrel_FMN-bd"/>
</dbReference>
<sequence>MAKDLSNYRKSYEKEELLESNCPENPMELFQKWFINADESDTVEETNAMTVSTIGLDGFPKSRVVLLKKYTWEGFIFYTNYESEKGKAIANNNQLCISFFWPALEQQIIIKGQAEKLSENLSDGYFESRPDGSKLGAWASNQSSTVNSRKELEENLKLYENKFQNKEIPRPKHWGGYLVKPISMEFWQGRPNRLHDRIRFTLQEDFSWKLERLAP</sequence>
<comment type="cofactor">
    <cofactor evidence="5">
        <name>FMN</name>
        <dbReference type="ChEBI" id="CHEBI:58210"/>
    </cofactor>
    <text evidence="5">Binds 1 FMN per subunit.</text>
</comment>
<dbReference type="NCBIfam" id="TIGR00558">
    <property type="entry name" value="pdxH"/>
    <property type="match status" value="1"/>
</dbReference>
<evidence type="ECO:0000256" key="4">
    <source>
        <dbReference type="ARBA" id="ARBA00023002"/>
    </source>
</evidence>
<dbReference type="HAMAP" id="MF_01629">
    <property type="entry name" value="PdxH"/>
    <property type="match status" value="1"/>
</dbReference>
<feature type="binding site" evidence="5">
    <location>
        <begin position="193"/>
        <end position="195"/>
    </location>
    <ligand>
        <name>substrate</name>
    </ligand>
</feature>
<feature type="binding site" evidence="5">
    <location>
        <begin position="142"/>
        <end position="143"/>
    </location>
    <ligand>
        <name>FMN</name>
        <dbReference type="ChEBI" id="CHEBI:58210"/>
    </ligand>
</feature>
<dbReference type="Pfam" id="PF10590">
    <property type="entry name" value="PNP_phzG_C"/>
    <property type="match status" value="1"/>
</dbReference>